<dbReference type="RefSeq" id="WP_163088558.1">
    <property type="nucleotide sequence ID" value="NZ_JAAAWN010000043.1"/>
</dbReference>
<protein>
    <submittedName>
        <fullName evidence="2">Uncharacterized protein</fullName>
    </submittedName>
</protein>
<organism evidence="2 3">
    <name type="scientific">Alteromonas profundi</name>
    <dbReference type="NCBI Taxonomy" id="2696062"/>
    <lineage>
        <taxon>Bacteria</taxon>
        <taxon>Pseudomonadati</taxon>
        <taxon>Pseudomonadota</taxon>
        <taxon>Gammaproteobacteria</taxon>
        <taxon>Alteromonadales</taxon>
        <taxon>Alteromonadaceae</taxon>
        <taxon>Alteromonas/Salinimonas group</taxon>
        <taxon>Alteromonas</taxon>
    </lineage>
</organism>
<proteinExistence type="predicted"/>
<dbReference type="EMBL" id="JAAAWN010000043">
    <property type="protein sequence ID" value="NDV93148.1"/>
    <property type="molecule type" value="Genomic_DNA"/>
</dbReference>
<evidence type="ECO:0000313" key="2">
    <source>
        <dbReference type="EMBL" id="NDV93148.1"/>
    </source>
</evidence>
<comment type="caution">
    <text evidence="2">The sequence shown here is derived from an EMBL/GenBank/DDBJ whole genome shotgun (WGS) entry which is preliminary data.</text>
</comment>
<gene>
    <name evidence="2" type="ORF">GTH32_18420</name>
</gene>
<reference evidence="2 3" key="1">
    <citation type="submission" date="2020-01" db="EMBL/GenBank/DDBJ databases">
        <authorList>
            <person name="Chen J."/>
            <person name="Zhu S."/>
            <person name="Yang J."/>
        </authorList>
    </citation>
    <scope>NUCLEOTIDE SEQUENCE [LARGE SCALE GENOMIC DNA]</scope>
    <source>
        <strain evidence="2 3">345S023</strain>
    </source>
</reference>
<keyword evidence="3" id="KW-1185">Reference proteome</keyword>
<feature type="region of interest" description="Disordered" evidence="1">
    <location>
        <begin position="81"/>
        <end position="105"/>
    </location>
</feature>
<evidence type="ECO:0000313" key="3">
    <source>
        <dbReference type="Proteomes" id="UP000470213"/>
    </source>
</evidence>
<evidence type="ECO:0000256" key="1">
    <source>
        <dbReference type="SAM" id="MobiDB-lite"/>
    </source>
</evidence>
<accession>A0A7X5LPM0</accession>
<feature type="compositionally biased region" description="Polar residues" evidence="1">
    <location>
        <begin position="81"/>
        <end position="96"/>
    </location>
</feature>
<name>A0A7X5LPM0_9ALTE</name>
<dbReference type="AlphaFoldDB" id="A0A7X5LPM0"/>
<dbReference type="Proteomes" id="UP000470213">
    <property type="component" value="Unassembled WGS sequence"/>
</dbReference>
<sequence>MSNPKAIENYERFLAFVEARYNEADWEDFVLPNRLDLNKKMIARECEFDRKRITENSKIKAKYNEVKADLIAKGILIEDNSTPSEQHSAKATTGKSSVDKRMLKKSQETNAALEEQLYKTTKELEEAKAKLKRLTAIEDYLLATGRL</sequence>